<feature type="domain" description="Transcriptional regulator AbiEi antitoxin N-terminal" evidence="1">
    <location>
        <begin position="5"/>
        <end position="92"/>
    </location>
</feature>
<dbReference type="InterPro" id="IPR033455">
    <property type="entry name" value="AbiEi_3_N"/>
</dbReference>
<evidence type="ECO:0000313" key="3">
    <source>
        <dbReference type="Proteomes" id="UP000605253"/>
    </source>
</evidence>
<reference evidence="2" key="2">
    <citation type="submission" date="2020-09" db="EMBL/GenBank/DDBJ databases">
        <authorList>
            <person name="Sun Q."/>
            <person name="Zhou Y."/>
        </authorList>
    </citation>
    <scope>NUCLEOTIDE SEQUENCE</scope>
    <source>
        <strain evidence="2">CGMCC 1.12181</strain>
    </source>
</reference>
<dbReference type="Pfam" id="PF11459">
    <property type="entry name" value="AbiEi_3"/>
    <property type="match status" value="1"/>
</dbReference>
<dbReference type="AlphaFoldDB" id="A0A917CRM1"/>
<dbReference type="EMBL" id="BMEO01000006">
    <property type="protein sequence ID" value="GGF96245.1"/>
    <property type="molecule type" value="Genomic_DNA"/>
</dbReference>
<evidence type="ECO:0000313" key="2">
    <source>
        <dbReference type="EMBL" id="GGF96245.1"/>
    </source>
</evidence>
<keyword evidence="3" id="KW-1185">Reference proteome</keyword>
<proteinExistence type="predicted"/>
<gene>
    <name evidence="2" type="ORF">GCM10011365_16970</name>
</gene>
<dbReference type="Proteomes" id="UP000605253">
    <property type="component" value="Unassembled WGS sequence"/>
</dbReference>
<dbReference type="RefSeq" id="WP_188365300.1">
    <property type="nucleotide sequence ID" value="NZ_BAABJF010000001.1"/>
</dbReference>
<reference evidence="2" key="1">
    <citation type="journal article" date="2014" name="Int. J. Syst. Evol. Microbiol.">
        <title>Complete genome sequence of Corynebacterium casei LMG S-19264T (=DSM 44701T), isolated from a smear-ripened cheese.</title>
        <authorList>
            <consortium name="US DOE Joint Genome Institute (JGI-PGF)"/>
            <person name="Walter F."/>
            <person name="Albersmeier A."/>
            <person name="Kalinowski J."/>
            <person name="Ruckert C."/>
        </authorList>
    </citation>
    <scope>NUCLEOTIDE SEQUENCE</scope>
    <source>
        <strain evidence="2">CGMCC 1.12181</strain>
    </source>
</reference>
<organism evidence="2 3">
    <name type="scientific">Marinicella pacifica</name>
    <dbReference type="NCBI Taxonomy" id="1171543"/>
    <lineage>
        <taxon>Bacteria</taxon>
        <taxon>Pseudomonadati</taxon>
        <taxon>Pseudomonadota</taxon>
        <taxon>Gammaproteobacteria</taxon>
        <taxon>Lysobacterales</taxon>
        <taxon>Marinicellaceae</taxon>
        <taxon>Marinicella</taxon>
    </lineage>
</organism>
<dbReference type="Pfam" id="PF17194">
    <property type="entry name" value="AbiEi_3_N"/>
    <property type="match status" value="1"/>
</dbReference>
<name>A0A917CRM1_9GAMM</name>
<protein>
    <recommendedName>
        <fullName evidence="1">Transcriptional regulator AbiEi antitoxin N-terminal domain-containing protein</fullName>
    </recommendedName>
</protein>
<sequence length="250" mass="28460">MHEQNKLEQILPLGLVATRAYILAQGIERHRFDNAVKSGKLKAVSRGVYIREGLPITWQGVMSSLARLNPENPAYVGGVSAIQLSGFGHYVQDLSIIHVYSKSPKPSWLDGLDLSVEFKWHGCKRLWRDLDVDVLQVQQWRDDVSVYFQASVEQACLELLSGVPHSVSFDYADMLFQGLTSMSPKRLDGMLKRCNSIKAKRLFFWFAQRHNFQWSQKLKSSDYDLGSGKRVIAEQGRLDNELMITVPSSW</sequence>
<dbReference type="InterPro" id="IPR021561">
    <property type="entry name" value="AbiEi_3"/>
</dbReference>
<evidence type="ECO:0000259" key="1">
    <source>
        <dbReference type="Pfam" id="PF17194"/>
    </source>
</evidence>
<comment type="caution">
    <text evidence="2">The sequence shown here is derived from an EMBL/GenBank/DDBJ whole genome shotgun (WGS) entry which is preliminary data.</text>
</comment>
<accession>A0A917CRM1</accession>